<feature type="transmembrane region" description="Helical" evidence="7">
    <location>
        <begin position="267"/>
        <end position="290"/>
    </location>
</feature>
<feature type="transmembrane region" description="Helical" evidence="7">
    <location>
        <begin position="28"/>
        <end position="47"/>
    </location>
</feature>
<sequence length="403" mass="45594">MNGFFDFARKEGFPTQFPANKTAVTVDVLEAGLILASVMLILCFYMIIPGFRRKYQPVIFVRVTLSLLIGAILITSNFGQAWEVGEITTHTSYKAGAKEEILATVGVRLGLRSVNVTLLQTEDKKNSKLPGEKIDYNERFWWTWDQGLFGFGPYAGVLQQSFRQAQNRGLPLPILWVVDYFTMDGEGLRYGRHYRTAGWYAHIAMWAAFPCWLLANVLFISVIRYGAYFSALTGALQLLACLLWVVVRNPNPLIIPFEAGNITTKYGIHFWLTLISGTACVIIGIVIVFFDLRYPDDIALFFGIDPLADYEEYHLTASELAVVRQKVYSEVVRQKVYSDIGMVEFANPDVPDTDKTQPATRCVLKRRTTVRVAQKSLFRKPTTTAEDENEIPLYLNVPRQGHS</sequence>
<dbReference type="Proteomes" id="UP000027135">
    <property type="component" value="Unassembled WGS sequence"/>
</dbReference>
<gene>
    <name evidence="8" type="ORF">L798_08704</name>
</gene>
<evidence type="ECO:0000256" key="1">
    <source>
        <dbReference type="ARBA" id="ARBA00004141"/>
    </source>
</evidence>
<dbReference type="EMBL" id="KK852460">
    <property type="protein sequence ID" value="KDR23500.1"/>
    <property type="molecule type" value="Genomic_DNA"/>
</dbReference>
<name>A0A067RS10_ZOONE</name>
<dbReference type="STRING" id="136037.A0A067RS10"/>
<organism evidence="8 9">
    <name type="scientific">Zootermopsis nevadensis</name>
    <name type="common">Dampwood termite</name>
    <dbReference type="NCBI Taxonomy" id="136037"/>
    <lineage>
        <taxon>Eukaryota</taxon>
        <taxon>Metazoa</taxon>
        <taxon>Ecdysozoa</taxon>
        <taxon>Arthropoda</taxon>
        <taxon>Hexapoda</taxon>
        <taxon>Insecta</taxon>
        <taxon>Pterygota</taxon>
        <taxon>Neoptera</taxon>
        <taxon>Polyneoptera</taxon>
        <taxon>Dictyoptera</taxon>
        <taxon>Blattodea</taxon>
        <taxon>Blattoidea</taxon>
        <taxon>Termitoidae</taxon>
        <taxon>Termopsidae</taxon>
        <taxon>Zootermopsis</taxon>
    </lineage>
</organism>
<comment type="similarity">
    <text evidence="2">Belongs to the DUOXA family.</text>
</comment>
<evidence type="ECO:0000313" key="9">
    <source>
        <dbReference type="Proteomes" id="UP000027135"/>
    </source>
</evidence>
<dbReference type="InterPro" id="IPR018469">
    <property type="entry name" value="Dual_oxidase_maturation_fac"/>
</dbReference>
<keyword evidence="9" id="KW-1185">Reference proteome</keyword>
<feature type="transmembrane region" description="Helical" evidence="7">
    <location>
        <begin position="227"/>
        <end position="247"/>
    </location>
</feature>
<dbReference type="PANTHER" id="PTHR31158">
    <property type="entry name" value="DUAL OXIDASE 2"/>
    <property type="match status" value="1"/>
</dbReference>
<reference evidence="8 9" key="1">
    <citation type="journal article" date="2014" name="Nat. Commun.">
        <title>Molecular traces of alternative social organization in a termite genome.</title>
        <authorList>
            <person name="Terrapon N."/>
            <person name="Li C."/>
            <person name="Robertson H.M."/>
            <person name="Ji L."/>
            <person name="Meng X."/>
            <person name="Booth W."/>
            <person name="Chen Z."/>
            <person name="Childers C.P."/>
            <person name="Glastad K.M."/>
            <person name="Gokhale K."/>
            <person name="Gowin J."/>
            <person name="Gronenberg W."/>
            <person name="Hermansen R.A."/>
            <person name="Hu H."/>
            <person name="Hunt B.G."/>
            <person name="Huylmans A.K."/>
            <person name="Khalil S.M."/>
            <person name="Mitchell R.D."/>
            <person name="Munoz-Torres M.C."/>
            <person name="Mustard J.A."/>
            <person name="Pan H."/>
            <person name="Reese J.T."/>
            <person name="Scharf M.E."/>
            <person name="Sun F."/>
            <person name="Vogel H."/>
            <person name="Xiao J."/>
            <person name="Yang W."/>
            <person name="Yang Z."/>
            <person name="Yang Z."/>
            <person name="Zhou J."/>
            <person name="Zhu J."/>
            <person name="Brent C.S."/>
            <person name="Elsik C.G."/>
            <person name="Goodisman M.A."/>
            <person name="Liberles D.A."/>
            <person name="Roe R.M."/>
            <person name="Vargo E.L."/>
            <person name="Vilcinskas A."/>
            <person name="Wang J."/>
            <person name="Bornberg-Bauer E."/>
            <person name="Korb J."/>
            <person name="Zhang G."/>
            <person name="Liebig J."/>
        </authorList>
    </citation>
    <scope>NUCLEOTIDE SEQUENCE [LARGE SCALE GENOMIC DNA]</scope>
    <source>
        <tissue evidence="8">Whole organism</tissue>
    </source>
</reference>
<feature type="transmembrane region" description="Helical" evidence="7">
    <location>
        <begin position="59"/>
        <end position="78"/>
    </location>
</feature>
<dbReference type="AlphaFoldDB" id="A0A067RS10"/>
<keyword evidence="3 7" id="KW-0812">Transmembrane</keyword>
<dbReference type="InParanoid" id="A0A067RS10"/>
<dbReference type="OMA" id="PLWILSN"/>
<evidence type="ECO:0000256" key="4">
    <source>
        <dbReference type="ARBA" id="ARBA00022989"/>
    </source>
</evidence>
<comment type="subcellular location">
    <subcellularLocation>
        <location evidence="1">Membrane</location>
        <topology evidence="1">Multi-pass membrane protein</topology>
    </subcellularLocation>
</comment>
<evidence type="ECO:0000256" key="2">
    <source>
        <dbReference type="ARBA" id="ARBA00009816"/>
    </source>
</evidence>
<accession>A0A067RS10</accession>
<keyword evidence="4 7" id="KW-1133">Transmembrane helix</keyword>
<keyword evidence="5 7" id="KW-0472">Membrane</keyword>
<dbReference type="GO" id="GO:0005789">
    <property type="term" value="C:endoplasmic reticulum membrane"/>
    <property type="evidence" value="ECO:0007669"/>
    <property type="project" value="InterPro"/>
</dbReference>
<evidence type="ECO:0000256" key="3">
    <source>
        <dbReference type="ARBA" id="ARBA00022692"/>
    </source>
</evidence>
<dbReference type="eggNOG" id="KOG3921">
    <property type="taxonomic scope" value="Eukaryota"/>
</dbReference>
<keyword evidence="6" id="KW-0325">Glycoprotein</keyword>
<evidence type="ECO:0000256" key="7">
    <source>
        <dbReference type="SAM" id="Phobius"/>
    </source>
</evidence>
<evidence type="ECO:0000256" key="6">
    <source>
        <dbReference type="ARBA" id="ARBA00023180"/>
    </source>
</evidence>
<protein>
    <submittedName>
        <fullName evidence="8">Dual oxidase maturation factor 1</fullName>
    </submittedName>
</protein>
<dbReference type="OrthoDB" id="10042652at2759"/>
<evidence type="ECO:0000313" key="8">
    <source>
        <dbReference type="EMBL" id="KDR23500.1"/>
    </source>
</evidence>
<evidence type="ECO:0000256" key="5">
    <source>
        <dbReference type="ARBA" id="ARBA00023136"/>
    </source>
</evidence>
<proteinExistence type="inferred from homology"/>
<feature type="transmembrane region" description="Helical" evidence="7">
    <location>
        <begin position="199"/>
        <end position="220"/>
    </location>
</feature>
<dbReference type="GO" id="GO:0015031">
    <property type="term" value="P:protein transport"/>
    <property type="evidence" value="ECO:0007669"/>
    <property type="project" value="InterPro"/>
</dbReference>
<dbReference type="PANTHER" id="PTHR31158:SF1">
    <property type="entry name" value="DOXA1 FACTOR-RELATED"/>
    <property type="match status" value="1"/>
</dbReference>
<dbReference type="Pfam" id="PF10204">
    <property type="entry name" value="DuoxA"/>
    <property type="match status" value="1"/>
</dbReference>